<dbReference type="HOGENOM" id="CLU_2634557_0_0_3"/>
<dbReference type="KEGG" id="naz:Aazo_0047"/>
<sequence>MVIEGYLGTELLIHHFDGSQGQYQGYVVRRRVYLLGARIFDELTTEVANLSDSLRVYMSCIINVNFKWFGHWLTYLS</sequence>
<dbReference type="RefSeq" id="WP_013189721.1">
    <property type="nucleotide sequence ID" value="NC_014248.1"/>
</dbReference>
<organism evidence="1 2">
    <name type="scientific">Nostoc azollae (strain 0708)</name>
    <name type="common">Anabaena azollae (strain 0708)</name>
    <dbReference type="NCBI Taxonomy" id="551115"/>
    <lineage>
        <taxon>Bacteria</taxon>
        <taxon>Bacillati</taxon>
        <taxon>Cyanobacteriota</taxon>
        <taxon>Cyanophyceae</taxon>
        <taxon>Nostocales</taxon>
        <taxon>Nostocaceae</taxon>
        <taxon>Trichormus</taxon>
    </lineage>
</organism>
<keyword evidence="2" id="KW-1185">Reference proteome</keyword>
<proteinExistence type="predicted"/>
<evidence type="ECO:0000313" key="2">
    <source>
        <dbReference type="Proteomes" id="UP000001511"/>
    </source>
</evidence>
<protein>
    <submittedName>
        <fullName evidence="1">Uncharacterized protein</fullName>
    </submittedName>
</protein>
<dbReference type="AlphaFoldDB" id="D7DVI9"/>
<accession>D7DVI9</accession>
<dbReference type="EMBL" id="CP002059">
    <property type="protein sequence ID" value="ADI62701.1"/>
    <property type="molecule type" value="Genomic_DNA"/>
</dbReference>
<reference evidence="1 2" key="1">
    <citation type="journal article" date="2010" name="PLoS ONE">
        <title>Genome erosion in a nitrogen-fixing vertically transmitted endosymbiotic multicellular cyanobacterium.</title>
        <authorList>
            <person name="Ran L."/>
            <person name="Larsson J."/>
            <person name="Vigil-Stenman T."/>
            <person name="Nylander J.A."/>
            <person name="Ininbergs K."/>
            <person name="Zheng W.W."/>
            <person name="Lapidus A."/>
            <person name="Lowry S."/>
            <person name="Haselkorn R."/>
            <person name="Bergman B."/>
        </authorList>
    </citation>
    <scope>NUCLEOTIDE SEQUENCE [LARGE SCALE GENOMIC DNA]</scope>
    <source>
        <strain evidence="1 2">0708</strain>
    </source>
</reference>
<dbReference type="Proteomes" id="UP000001511">
    <property type="component" value="Chromosome"/>
</dbReference>
<name>D7DVI9_NOSA0</name>
<gene>
    <name evidence="1" type="ordered locus">Aazo_0047</name>
</gene>
<evidence type="ECO:0000313" key="1">
    <source>
        <dbReference type="EMBL" id="ADI62701.1"/>
    </source>
</evidence>
<dbReference type="eggNOG" id="ENOG5031ZNM">
    <property type="taxonomic scope" value="Bacteria"/>
</dbReference>